<organism evidence="3 4">
    <name type="scientific">Mariniflexile ostreae</name>
    <dbReference type="NCBI Taxonomy" id="1520892"/>
    <lineage>
        <taxon>Bacteria</taxon>
        <taxon>Pseudomonadati</taxon>
        <taxon>Bacteroidota</taxon>
        <taxon>Flavobacteriia</taxon>
        <taxon>Flavobacteriales</taxon>
        <taxon>Flavobacteriaceae</taxon>
        <taxon>Mariniflexile</taxon>
    </lineage>
</organism>
<keyword evidence="2" id="KW-0732">Signal</keyword>
<keyword evidence="1" id="KW-1133">Transmembrane helix</keyword>
<keyword evidence="4" id="KW-1185">Reference proteome</keyword>
<evidence type="ECO:0000313" key="4">
    <source>
        <dbReference type="Proteomes" id="UP001589585"/>
    </source>
</evidence>
<evidence type="ECO:0000313" key="3">
    <source>
        <dbReference type="EMBL" id="MFB9056377.1"/>
    </source>
</evidence>
<dbReference type="Proteomes" id="UP001589585">
    <property type="component" value="Unassembled WGS sequence"/>
</dbReference>
<gene>
    <name evidence="3" type="ORF">ACFFU9_06425</name>
</gene>
<protein>
    <recommendedName>
        <fullName evidence="5">DUF4129 domain-containing protein</fullName>
    </recommendedName>
</protein>
<keyword evidence="1" id="KW-0812">Transmembrane</keyword>
<accession>A0ABV5FAC0</accession>
<evidence type="ECO:0000256" key="1">
    <source>
        <dbReference type="SAM" id="Phobius"/>
    </source>
</evidence>
<keyword evidence="1" id="KW-0472">Membrane</keyword>
<dbReference type="EMBL" id="JBHMFC010000020">
    <property type="protein sequence ID" value="MFB9056377.1"/>
    <property type="molecule type" value="Genomic_DNA"/>
</dbReference>
<sequence length="241" mass="27951">MLNKRLVYICWILCFFFQNHIGFAVSHTQHPQYNNQFDTDFKTRYSGSKYDYNGQDIIGHTASGSGEIADYKNQKNKTKVKNNEDVLSMNLGALDWLFIIALIGAVGYLAFLLLNEGGSGLFSRRQHQKLNKSGEITAENIENTNIQSLINIAENDKDYRLAIRYHYLLVLKTLSLKKLIKFEDDKTNADYLNELSHQPFVEKFSYTLYLYNYTWYGEFDVDNHQYNTAKTNFTNLLNAIS</sequence>
<feature type="chain" id="PRO_5047302004" description="DUF4129 domain-containing protein" evidence="2">
    <location>
        <begin position="25"/>
        <end position="241"/>
    </location>
</feature>
<proteinExistence type="predicted"/>
<feature type="transmembrane region" description="Helical" evidence="1">
    <location>
        <begin position="96"/>
        <end position="115"/>
    </location>
</feature>
<dbReference type="RefSeq" id="WP_379860575.1">
    <property type="nucleotide sequence ID" value="NZ_JBHMFC010000020.1"/>
</dbReference>
<feature type="signal peptide" evidence="2">
    <location>
        <begin position="1"/>
        <end position="24"/>
    </location>
</feature>
<comment type="caution">
    <text evidence="3">The sequence shown here is derived from an EMBL/GenBank/DDBJ whole genome shotgun (WGS) entry which is preliminary data.</text>
</comment>
<reference evidence="3 4" key="1">
    <citation type="submission" date="2024-09" db="EMBL/GenBank/DDBJ databases">
        <authorList>
            <person name="Sun Q."/>
            <person name="Mori K."/>
        </authorList>
    </citation>
    <scope>NUCLEOTIDE SEQUENCE [LARGE SCALE GENOMIC DNA]</scope>
    <source>
        <strain evidence="3 4">CECT 8622</strain>
    </source>
</reference>
<evidence type="ECO:0008006" key="5">
    <source>
        <dbReference type="Google" id="ProtNLM"/>
    </source>
</evidence>
<evidence type="ECO:0000256" key="2">
    <source>
        <dbReference type="SAM" id="SignalP"/>
    </source>
</evidence>
<name>A0ABV5FAC0_9FLAO</name>